<protein>
    <recommendedName>
        <fullName evidence="1">HD domain-containing protein</fullName>
    </recommendedName>
</protein>
<dbReference type="AlphaFoldDB" id="A0A1Q2MDP4"/>
<feature type="domain" description="HD" evidence="1">
    <location>
        <begin position="32"/>
        <end position="147"/>
    </location>
</feature>
<reference evidence="3" key="1">
    <citation type="submission" date="2017-02" db="EMBL/GenBank/DDBJ databases">
        <title>Comparative genomics and description of representatives of a novel lineage of planctomycetes thriving in anoxic sediments.</title>
        <authorList>
            <person name="Spring S."/>
            <person name="Bunk B."/>
            <person name="Sproer C."/>
        </authorList>
    </citation>
    <scope>NUCLEOTIDE SEQUENCE [LARGE SCALE GENOMIC DNA]</scope>
    <source>
        <strain evidence="3">SM-Chi-D1</strain>
    </source>
</reference>
<gene>
    <name evidence="2" type="ORF">SMSP2_01151</name>
</gene>
<keyword evidence="3" id="KW-1185">Reference proteome</keyword>
<dbReference type="CDD" id="cd00077">
    <property type="entry name" value="HDc"/>
    <property type="match status" value="1"/>
</dbReference>
<dbReference type="RefSeq" id="WP_146683028.1">
    <property type="nucleotide sequence ID" value="NZ_CP019646.1"/>
</dbReference>
<dbReference type="InterPro" id="IPR006674">
    <property type="entry name" value="HD_domain"/>
</dbReference>
<accession>A0A1Q2MDP4</accession>
<dbReference type="SUPFAM" id="SSF109604">
    <property type="entry name" value="HD-domain/PDEase-like"/>
    <property type="match status" value="1"/>
</dbReference>
<evidence type="ECO:0000313" key="3">
    <source>
        <dbReference type="Proteomes" id="UP000188181"/>
    </source>
</evidence>
<dbReference type="Gene3D" id="1.10.3210.10">
    <property type="entry name" value="Hypothetical protein af1432"/>
    <property type="match status" value="1"/>
</dbReference>
<evidence type="ECO:0000259" key="1">
    <source>
        <dbReference type="Pfam" id="PF01966"/>
    </source>
</evidence>
<sequence>MIKNRLIWFADFVDSHLCEDEFINRNIELKREHTKMVCLEMQRLCEILKLDPRLTELAMITALYHDLGRFPQIVEYRTFSDPQSCCHATESINVMNRNSLLEGLDETDSNAIKTAVKLHNKLDFDTESLDEKQLLLTRMIRDADKIDIYRVISEAYHEYLKDPQSYNRAIGFGDFEQKKATPEIAAAVIKGKPVLYAGVKTFTDRKLLHLGWLFQIHYDAALNRIHSRGYIKMLLESLPDCPLCCKVRTTVESYVKNRLALSAGIYEQKQKIT</sequence>
<organism evidence="2 3">
    <name type="scientific">Limihaloglobus sulfuriphilus</name>
    <dbReference type="NCBI Taxonomy" id="1851148"/>
    <lineage>
        <taxon>Bacteria</taxon>
        <taxon>Pseudomonadati</taxon>
        <taxon>Planctomycetota</taxon>
        <taxon>Phycisphaerae</taxon>
        <taxon>Sedimentisphaerales</taxon>
        <taxon>Sedimentisphaeraceae</taxon>
        <taxon>Limihaloglobus</taxon>
    </lineage>
</organism>
<dbReference type="KEGG" id="pbas:SMSP2_01151"/>
<dbReference type="STRING" id="1851148.SMSP2_01151"/>
<dbReference type="Pfam" id="PF01966">
    <property type="entry name" value="HD"/>
    <property type="match status" value="1"/>
</dbReference>
<proteinExistence type="predicted"/>
<dbReference type="Proteomes" id="UP000188181">
    <property type="component" value="Chromosome"/>
</dbReference>
<name>A0A1Q2MDP4_9BACT</name>
<dbReference type="InterPro" id="IPR003607">
    <property type="entry name" value="HD/PDEase_dom"/>
</dbReference>
<evidence type="ECO:0000313" key="2">
    <source>
        <dbReference type="EMBL" id="AQQ70790.1"/>
    </source>
</evidence>
<dbReference type="OrthoDB" id="9797344at2"/>
<dbReference type="EMBL" id="CP019646">
    <property type="protein sequence ID" value="AQQ70790.1"/>
    <property type="molecule type" value="Genomic_DNA"/>
</dbReference>